<organism evidence="1 2">
    <name type="scientific">Panagrolaimus sp. JU765</name>
    <dbReference type="NCBI Taxonomy" id="591449"/>
    <lineage>
        <taxon>Eukaryota</taxon>
        <taxon>Metazoa</taxon>
        <taxon>Ecdysozoa</taxon>
        <taxon>Nematoda</taxon>
        <taxon>Chromadorea</taxon>
        <taxon>Rhabditida</taxon>
        <taxon>Tylenchina</taxon>
        <taxon>Panagrolaimomorpha</taxon>
        <taxon>Panagrolaimoidea</taxon>
        <taxon>Panagrolaimidae</taxon>
        <taxon>Panagrolaimus</taxon>
    </lineage>
</organism>
<sequence>MTSTIFYVLFLSFLCLTVFGEPSRRAKCALECYLKCVASGTPKAVYCNCPLKDANSECNFITDKLIKAETTSDVPVVEAVYKDVRTINVKLVNGVPSAFIYVFEYSAVSIEKEQWIFAGASSSPQITFTIPDSCRDYRFRVLVVLRSTDPAHQLVAFHPRAIPVNLPSFSVGQEMIHLDPPRQSNDDQSLNIVISWPNPRGYFDADIYGYESPVAYPIRCMIPEDSLSQPRIEIVQDGARMHLSLPIDVLEEKCRIFLEVRMIPRCVRLEPFDIQASVEIDCQKFPMLNFCKKEMTPQCAEIVDIWGEDGKASIVWQPPVSHRIPLYYQISHGLTQSHGTFPFVTKKIIQNRETRVPGNQTKFDLLVQTGIEYGVQICAIFSNRQTKNYFNIVPVISFSCLPCANSSSKFSREYNCIECSKVEDAENMVPVECLSQACATNNLTTHFISMNTAELDIKNSTERSMILNGNSVNPQQKHSKIISTNEALPVNPTDLEENPFHVNETLDLLLSKGDDMDLLQKHEPTIETTTEIDESSTLSSTDSTTEAVTDATTTEESDERTGHVELMEVTTPIIPENKTVISTTTEAERTTVSSTDSSTPTTILPLAIEDLKKPPTKVKADGVRLHPPKLHKPCKQKNGIVCEFGCLDHLRCDCPKSEKSCIRGINCPFVKDLRAVYENQTRTLKLFSRQISQVLKNATFYDKIYLEFGEIGPADPIDGRKSSNNEFVFKSPDKERAVISLEHTNLTSLFDTIPYLMTVEKPLKVGDLNYGLSICALNSSLVPVIMDNVFMEQNLFNENSISSFTQTLLSPIEVDEEAQIENDVKKSLILVVGPVLLIFAAMIFVGALLCASVIRDRRQSPSEKFRRRGILRDQSSTQFTGFRHKFGDIGSNNISATKANLNKNYDNQQQQRFYIRNVHF</sequence>
<dbReference type="WBParaSite" id="JU765_v2.g3804.t1">
    <property type="protein sequence ID" value="JU765_v2.g3804.t1"/>
    <property type="gene ID" value="JU765_v2.g3804"/>
</dbReference>
<proteinExistence type="predicted"/>
<dbReference type="Proteomes" id="UP000887576">
    <property type="component" value="Unplaced"/>
</dbReference>
<accession>A0AC34R6E1</accession>
<evidence type="ECO:0000313" key="2">
    <source>
        <dbReference type="WBParaSite" id="JU765_v2.g3804.t1"/>
    </source>
</evidence>
<reference evidence="2" key="1">
    <citation type="submission" date="2022-11" db="UniProtKB">
        <authorList>
            <consortium name="WormBaseParasite"/>
        </authorList>
    </citation>
    <scope>IDENTIFICATION</scope>
</reference>
<name>A0AC34R6E1_9BILA</name>
<evidence type="ECO:0000313" key="1">
    <source>
        <dbReference type="Proteomes" id="UP000887576"/>
    </source>
</evidence>
<protein>
    <submittedName>
        <fullName evidence="2">Fibronectin type-III domain-containing protein</fullName>
    </submittedName>
</protein>